<organism evidence="1 2">
    <name type="scientific">Variovorax humicola</name>
    <dbReference type="NCBI Taxonomy" id="1769758"/>
    <lineage>
        <taxon>Bacteria</taxon>
        <taxon>Pseudomonadati</taxon>
        <taxon>Pseudomonadota</taxon>
        <taxon>Betaproteobacteria</taxon>
        <taxon>Burkholderiales</taxon>
        <taxon>Comamonadaceae</taxon>
        <taxon>Variovorax</taxon>
    </lineage>
</organism>
<evidence type="ECO:0000313" key="1">
    <source>
        <dbReference type="EMBL" id="MEJ8826555.1"/>
    </source>
</evidence>
<evidence type="ECO:0008006" key="3">
    <source>
        <dbReference type="Google" id="ProtNLM"/>
    </source>
</evidence>
<dbReference type="Proteomes" id="UP001363010">
    <property type="component" value="Unassembled WGS sequence"/>
</dbReference>
<reference evidence="1 2" key="1">
    <citation type="submission" date="2024-03" db="EMBL/GenBank/DDBJ databases">
        <title>Novel species of the genus Variovorax.</title>
        <authorList>
            <person name="Liu Q."/>
            <person name="Xin Y.-H."/>
        </authorList>
    </citation>
    <scope>NUCLEOTIDE SEQUENCE [LARGE SCALE GENOMIC DNA]</scope>
    <source>
        <strain evidence="1 2">KACC 18501</strain>
    </source>
</reference>
<dbReference type="RefSeq" id="WP_340367592.1">
    <property type="nucleotide sequence ID" value="NZ_JBBKZV010000036.1"/>
</dbReference>
<comment type="caution">
    <text evidence="1">The sequence shown here is derived from an EMBL/GenBank/DDBJ whole genome shotgun (WGS) entry which is preliminary data.</text>
</comment>
<proteinExistence type="predicted"/>
<keyword evidence="2" id="KW-1185">Reference proteome</keyword>
<name>A0ABU8W932_9BURK</name>
<sequence length="118" mass="12931">MVDAAWLLDDSRVGISEAVRQWLLRDQIAMPRHVIECPYSMAAFILSTQTDAIAAVPKAALSLPWLAPLSQEIILDEPLPTVPIGIVMRRDSRLDAAATWLVERARLSLRNIATGGAT</sequence>
<evidence type="ECO:0000313" key="2">
    <source>
        <dbReference type="Proteomes" id="UP001363010"/>
    </source>
</evidence>
<dbReference type="EMBL" id="JBBKZV010000036">
    <property type="protein sequence ID" value="MEJ8826555.1"/>
    <property type="molecule type" value="Genomic_DNA"/>
</dbReference>
<gene>
    <name evidence="1" type="ORF">WKW80_31805</name>
</gene>
<dbReference type="SUPFAM" id="SSF53850">
    <property type="entry name" value="Periplasmic binding protein-like II"/>
    <property type="match status" value="1"/>
</dbReference>
<protein>
    <recommendedName>
        <fullName evidence="3">LysR substrate-binding domain-containing protein</fullName>
    </recommendedName>
</protein>
<dbReference type="Gene3D" id="3.40.190.10">
    <property type="entry name" value="Periplasmic binding protein-like II"/>
    <property type="match status" value="1"/>
</dbReference>
<accession>A0ABU8W932</accession>